<dbReference type="Proteomes" id="UP000639643">
    <property type="component" value="Unassembled WGS sequence"/>
</dbReference>
<keyword evidence="1" id="KW-0812">Transmembrane</keyword>
<evidence type="ECO:0000256" key="1">
    <source>
        <dbReference type="SAM" id="Phobius"/>
    </source>
</evidence>
<proteinExistence type="predicted"/>
<dbReference type="OrthoDB" id="4850108at2759"/>
<keyword evidence="3" id="KW-1185">Reference proteome</keyword>
<evidence type="ECO:0000313" key="2">
    <source>
        <dbReference type="EMBL" id="KAF6815909.1"/>
    </source>
</evidence>
<comment type="caution">
    <text evidence="2">The sequence shown here is derived from an EMBL/GenBank/DDBJ whole genome shotgun (WGS) entry which is preliminary data.</text>
</comment>
<dbReference type="EMBL" id="WIGM01000688">
    <property type="protein sequence ID" value="KAF6815909.1"/>
    <property type="molecule type" value="Genomic_DNA"/>
</dbReference>
<keyword evidence="1" id="KW-1133">Transmembrane helix</keyword>
<protein>
    <submittedName>
        <fullName evidence="2">Uncharacterized protein</fullName>
    </submittedName>
</protein>
<feature type="transmembrane region" description="Helical" evidence="1">
    <location>
        <begin position="18"/>
        <end position="44"/>
    </location>
</feature>
<keyword evidence="1" id="KW-0472">Membrane</keyword>
<sequence>MACDEGCYREILEPNPDIGGLGVLIGFLGTAWLSVLLVVIRYVLAFDPHVDPLHNPGLRLEASWKPNPIDIRITRNFTKLRARLGNQSRWEAAVTKVWRTQFRPWLIIACTLTTITTWPDAYDCSCA</sequence>
<evidence type="ECO:0000313" key="3">
    <source>
        <dbReference type="Proteomes" id="UP000639643"/>
    </source>
</evidence>
<gene>
    <name evidence="2" type="ORF">CMUS01_12359</name>
</gene>
<accession>A0A8H6JMG9</accession>
<name>A0A8H6JMG9_9PEZI</name>
<reference evidence="2" key="1">
    <citation type="journal article" date="2020" name="Phytopathology">
        <title>Genome Sequence Resources of Colletotrichum truncatum, C. plurivorum, C. musicola, and C. sojae: Four Species Pathogenic to Soybean (Glycine max).</title>
        <authorList>
            <person name="Rogerio F."/>
            <person name="Boufleur T.R."/>
            <person name="Ciampi-Guillardi M."/>
            <person name="Sukno S.A."/>
            <person name="Thon M.R."/>
            <person name="Massola Junior N.S."/>
            <person name="Baroncelli R."/>
        </authorList>
    </citation>
    <scope>NUCLEOTIDE SEQUENCE</scope>
    <source>
        <strain evidence="2">LFN0074</strain>
    </source>
</reference>
<organism evidence="2 3">
    <name type="scientific">Colletotrichum musicola</name>
    <dbReference type="NCBI Taxonomy" id="2175873"/>
    <lineage>
        <taxon>Eukaryota</taxon>
        <taxon>Fungi</taxon>
        <taxon>Dikarya</taxon>
        <taxon>Ascomycota</taxon>
        <taxon>Pezizomycotina</taxon>
        <taxon>Sordariomycetes</taxon>
        <taxon>Hypocreomycetidae</taxon>
        <taxon>Glomerellales</taxon>
        <taxon>Glomerellaceae</taxon>
        <taxon>Colletotrichum</taxon>
        <taxon>Colletotrichum orchidearum species complex</taxon>
    </lineage>
</organism>
<dbReference type="AlphaFoldDB" id="A0A8H6JMG9"/>